<keyword evidence="2" id="KW-0539">Nucleus</keyword>
<feature type="region of interest" description="Disordered" evidence="3">
    <location>
        <begin position="689"/>
        <end position="711"/>
    </location>
</feature>
<name>A0AAN6KYY0_9PEZI</name>
<feature type="compositionally biased region" description="Basic residues" evidence="3">
    <location>
        <begin position="536"/>
        <end position="547"/>
    </location>
</feature>
<dbReference type="EMBL" id="JAUJLE010000020">
    <property type="protein sequence ID" value="KAK1006459.1"/>
    <property type="molecule type" value="Genomic_DNA"/>
</dbReference>
<organism evidence="5 6">
    <name type="scientific">Friedmanniomyces endolithicus</name>
    <dbReference type="NCBI Taxonomy" id="329885"/>
    <lineage>
        <taxon>Eukaryota</taxon>
        <taxon>Fungi</taxon>
        <taxon>Dikarya</taxon>
        <taxon>Ascomycota</taxon>
        <taxon>Pezizomycotina</taxon>
        <taxon>Dothideomycetes</taxon>
        <taxon>Dothideomycetidae</taxon>
        <taxon>Mycosphaerellales</taxon>
        <taxon>Teratosphaeriaceae</taxon>
        <taxon>Friedmanniomyces</taxon>
    </lineage>
</organism>
<dbReference type="PROSITE" id="PS00658">
    <property type="entry name" value="FORK_HEAD_2"/>
    <property type="match status" value="1"/>
</dbReference>
<feature type="compositionally biased region" description="Pro residues" evidence="3">
    <location>
        <begin position="865"/>
        <end position="874"/>
    </location>
</feature>
<sequence length="1233" mass="132301">MATTIKTEYEETEAAFDFTNMTSYNDLDFTALFNDLVEANIRALEQANLSFVDGQSHPNTARALEEVYPSAFHPFPLSPTRPARSRRPSNEAGPSAPPRYEMEGSGSGALLASQAAPLPENPYTSHTSYGMTAGVNKIEDTEILDYGYPVPFGKARLADDDEVPAASAQTSHAYHDGGDSHSPQQQHVSPTSTNAAIAANTLANLTARPLSLDTNLPLHANQAGAFASPSKDPFFPEHYDIIGDEADALGLEDDTFGEADQESMAAYAKLSFPDGDYYIKELLVTLGRNMDFFNNFTQQQRQRKVMEEYAQEPSRPSQPDDAQDPSSKSSNSLESRPARALPSNFSEQGGIASYANPEAAAARRRVRKRAPHPSNSSSTTSVAPANLHAQPDDLYMSAFFNSAGHSFVPVHPSQPADIKRISKEHLMFHYDFDKEVWCMRVLGSHATHNNVVVHRGETVELDNMDRIEVYSLEMIFKLPNDEEREGSVIPSHGPFADDQSSAARTSPIRRLSTAVDVEDGDSDEDEEPEAVPEKKQKIKITIGKKKKAAAEDTEPVEDATTEKLVKKKKKGTATESPDAVKKPEKGKKPKAAAKEQPESSKPDENVQKEKEKDATPPQPVNLEGTGLEGLAPAELPQKRKGPGRPPKNGLVSKRDLSFVNRKKKEYEKRGLPVPPFDVLLQQVREENKIRDAQQKAQATGQPVPDMPVMQSIEGGDATTLAVQHEGAVANGLSADPDQSASAVPADAPRKASPKPKRPAKSPSPMKPEGDYTEEELKKPPGTYVHQLDVILREVGKGDLQDIYDKMCKKWPYYKYRSGTVGWQSSVRHNLLQNERFREDGRSGKGRLWAINWDVPLEKEKKRRGTPPPRAPTQLPPGGQWGQIGGLPYSQQSYGAYGQPGVPHQYGGAYASPYGGGGAYNGAGPSGGSAAYPNYSQNGGPPGANNQPPGSYPAHGHPSQQGTSQTPTQHRAPAPPPTQFQGIVDEIMSFRSQYLSHFAPESEAFNQHSELFSKCTTAISDKFHGTKEEVALAGMGQDERMVLEKLTAIFDKYENLKTAAAASGRGSAVSAPGAGQSGVASGHTNVSGTSATADTRQGPAKQQAVGGAMNGAPPPSAAAAPALPATAPLAPAPVPFEPSGAEVPPSTSLPFASATKPASSVPSELPASATQQSALPQGAANNDRTVSGVGTLLPPVAPALVSDTLEQASGTKRWAEDDGLEGEENDAKRQKGMA</sequence>
<comment type="caution">
    <text evidence="5">The sequence shown here is derived from an EMBL/GenBank/DDBJ whole genome shotgun (WGS) entry which is preliminary data.</text>
</comment>
<feature type="compositionally biased region" description="Basic residues" evidence="3">
    <location>
        <begin position="362"/>
        <end position="371"/>
    </location>
</feature>
<feature type="DNA-binding region" description="Fork-head" evidence="2">
    <location>
        <begin position="778"/>
        <end position="851"/>
    </location>
</feature>
<evidence type="ECO:0000259" key="4">
    <source>
        <dbReference type="PROSITE" id="PS50039"/>
    </source>
</evidence>
<protein>
    <recommendedName>
        <fullName evidence="4">Fork-head domain-containing protein</fullName>
    </recommendedName>
</protein>
<feature type="compositionally biased region" description="Polar residues" evidence="3">
    <location>
        <begin position="1077"/>
        <end position="1094"/>
    </location>
</feature>
<dbReference type="GO" id="GO:0005634">
    <property type="term" value="C:nucleus"/>
    <property type="evidence" value="ECO:0007669"/>
    <property type="project" value="UniProtKB-SubCell"/>
</dbReference>
<dbReference type="Gene3D" id="1.10.10.10">
    <property type="entry name" value="Winged helix-like DNA-binding domain superfamily/Winged helix DNA-binding domain"/>
    <property type="match status" value="1"/>
</dbReference>
<feature type="compositionally biased region" description="Basic and acidic residues" evidence="3">
    <location>
        <begin position="1224"/>
        <end position="1233"/>
    </location>
</feature>
<dbReference type="GO" id="GO:0043565">
    <property type="term" value="F:sequence-specific DNA binding"/>
    <property type="evidence" value="ECO:0007669"/>
    <property type="project" value="InterPro"/>
</dbReference>
<evidence type="ECO:0000256" key="2">
    <source>
        <dbReference type="PROSITE-ProRule" id="PRU00089"/>
    </source>
</evidence>
<feature type="region of interest" description="Disordered" evidence="3">
    <location>
        <begin position="484"/>
        <end position="669"/>
    </location>
</feature>
<feature type="region of interest" description="Disordered" evidence="3">
    <location>
        <begin position="858"/>
        <end position="886"/>
    </location>
</feature>
<feature type="region of interest" description="Disordered" evidence="3">
    <location>
        <begin position="161"/>
        <end position="192"/>
    </location>
</feature>
<dbReference type="PROSITE" id="PS50039">
    <property type="entry name" value="FORK_HEAD_3"/>
    <property type="match status" value="1"/>
</dbReference>
<feature type="compositionally biased region" description="Low complexity" evidence="3">
    <location>
        <begin position="930"/>
        <end position="948"/>
    </location>
</feature>
<keyword evidence="6" id="KW-1185">Reference proteome</keyword>
<accession>A0AAN6KYY0</accession>
<feature type="compositionally biased region" description="Polar residues" evidence="3">
    <location>
        <begin position="373"/>
        <end position="383"/>
    </location>
</feature>
<feature type="region of interest" description="Disordered" evidence="3">
    <location>
        <begin position="930"/>
        <end position="979"/>
    </location>
</feature>
<evidence type="ECO:0000313" key="6">
    <source>
        <dbReference type="Proteomes" id="UP001175353"/>
    </source>
</evidence>
<dbReference type="GO" id="GO:0003700">
    <property type="term" value="F:DNA-binding transcription factor activity"/>
    <property type="evidence" value="ECO:0007669"/>
    <property type="project" value="InterPro"/>
</dbReference>
<comment type="subcellular location">
    <subcellularLocation>
        <location evidence="2">Nucleus</location>
    </subcellularLocation>
</comment>
<keyword evidence="1 2" id="KW-0238">DNA-binding</keyword>
<feature type="compositionally biased region" description="Low complexity" evidence="3">
    <location>
        <begin position="957"/>
        <end position="968"/>
    </location>
</feature>
<dbReference type="InterPro" id="IPR001766">
    <property type="entry name" value="Fork_head_dom"/>
</dbReference>
<dbReference type="InterPro" id="IPR036390">
    <property type="entry name" value="WH_DNA-bd_sf"/>
</dbReference>
<proteinExistence type="predicted"/>
<dbReference type="InterPro" id="IPR030456">
    <property type="entry name" value="TF_fork_head_CS_2"/>
</dbReference>
<evidence type="ECO:0000313" key="5">
    <source>
        <dbReference type="EMBL" id="KAK1006459.1"/>
    </source>
</evidence>
<feature type="region of interest" description="Disordered" evidence="3">
    <location>
        <begin position="731"/>
        <end position="779"/>
    </location>
</feature>
<feature type="region of interest" description="Disordered" evidence="3">
    <location>
        <begin position="303"/>
        <end position="385"/>
    </location>
</feature>
<feature type="domain" description="Fork-head" evidence="4">
    <location>
        <begin position="778"/>
        <end position="851"/>
    </location>
</feature>
<feature type="compositionally biased region" description="Basic and acidic residues" evidence="3">
    <location>
        <begin position="592"/>
        <end position="614"/>
    </location>
</feature>
<dbReference type="SMART" id="SM00339">
    <property type="entry name" value="FH"/>
    <property type="match status" value="1"/>
</dbReference>
<dbReference type="PANTHER" id="PTHR48125">
    <property type="entry name" value="LP07818P1"/>
    <property type="match status" value="1"/>
</dbReference>
<reference evidence="5" key="1">
    <citation type="submission" date="2023-06" db="EMBL/GenBank/DDBJ databases">
        <title>Black Yeasts Isolated from many extreme environments.</title>
        <authorList>
            <person name="Coleine C."/>
            <person name="Stajich J.E."/>
            <person name="Selbmann L."/>
        </authorList>
    </citation>
    <scope>NUCLEOTIDE SEQUENCE</scope>
    <source>
        <strain evidence="5">CCFEE 5200</strain>
    </source>
</reference>
<evidence type="ECO:0000256" key="3">
    <source>
        <dbReference type="SAM" id="MobiDB-lite"/>
    </source>
</evidence>
<feature type="compositionally biased region" description="Polar residues" evidence="3">
    <location>
        <begin position="181"/>
        <end position="192"/>
    </location>
</feature>
<feature type="compositionally biased region" description="Acidic residues" evidence="3">
    <location>
        <begin position="516"/>
        <end position="530"/>
    </location>
</feature>
<feature type="region of interest" description="Disordered" evidence="3">
    <location>
        <begin position="75"/>
        <end position="106"/>
    </location>
</feature>
<dbReference type="PANTHER" id="PTHR48125:SF10">
    <property type="entry name" value="OS12G0136300 PROTEIN"/>
    <property type="match status" value="1"/>
</dbReference>
<feature type="compositionally biased region" description="Polar residues" evidence="3">
    <location>
        <begin position="1144"/>
        <end position="1184"/>
    </location>
</feature>
<feature type="compositionally biased region" description="Polar residues" evidence="3">
    <location>
        <begin position="324"/>
        <end position="334"/>
    </location>
</feature>
<dbReference type="SUPFAM" id="SSF46785">
    <property type="entry name" value="Winged helix' DNA-binding domain"/>
    <property type="match status" value="1"/>
</dbReference>
<gene>
    <name evidence="5" type="ORF">LTR91_003719</name>
</gene>
<dbReference type="Pfam" id="PF00250">
    <property type="entry name" value="Forkhead"/>
    <property type="match status" value="1"/>
</dbReference>
<feature type="compositionally biased region" description="Low complexity" evidence="3">
    <location>
        <begin position="1116"/>
        <end position="1128"/>
    </location>
</feature>
<dbReference type="Proteomes" id="UP001175353">
    <property type="component" value="Unassembled WGS sequence"/>
</dbReference>
<dbReference type="AlphaFoldDB" id="A0AAN6KYY0"/>
<dbReference type="InterPro" id="IPR036388">
    <property type="entry name" value="WH-like_DNA-bd_sf"/>
</dbReference>
<feature type="region of interest" description="Disordered" evidence="3">
    <location>
        <begin position="1065"/>
        <end position="1233"/>
    </location>
</feature>
<evidence type="ECO:0000256" key="1">
    <source>
        <dbReference type="ARBA" id="ARBA00023125"/>
    </source>
</evidence>